<dbReference type="NCBIfam" id="TIGR03506">
    <property type="entry name" value="FlgEFG_subfam"/>
    <property type="match status" value="1"/>
</dbReference>
<dbReference type="InterPro" id="IPR001444">
    <property type="entry name" value="Flag_bb_rod_N"/>
</dbReference>
<organism evidence="8 9">
    <name type="scientific">Thermogutta terrifontis</name>
    <dbReference type="NCBI Taxonomy" id="1331910"/>
    <lineage>
        <taxon>Bacteria</taxon>
        <taxon>Pseudomonadati</taxon>
        <taxon>Planctomycetota</taxon>
        <taxon>Planctomycetia</taxon>
        <taxon>Pirellulales</taxon>
        <taxon>Thermoguttaceae</taxon>
        <taxon>Thermogutta</taxon>
    </lineage>
</organism>
<dbReference type="GO" id="GO:0071978">
    <property type="term" value="P:bacterial-type flagellum-dependent swarming motility"/>
    <property type="evidence" value="ECO:0007669"/>
    <property type="project" value="TreeGrafter"/>
</dbReference>
<keyword evidence="8" id="KW-0969">Cilium</keyword>
<evidence type="ECO:0000313" key="8">
    <source>
        <dbReference type="EMBL" id="ASV76957.1"/>
    </source>
</evidence>
<dbReference type="Pfam" id="PF22692">
    <property type="entry name" value="LlgE_F_G_D1"/>
    <property type="match status" value="1"/>
</dbReference>
<dbReference type="Proteomes" id="UP000215086">
    <property type="component" value="Chromosome"/>
</dbReference>
<accession>A0A286RM37</accession>
<dbReference type="OrthoDB" id="9804559at2"/>
<dbReference type="Pfam" id="PF00460">
    <property type="entry name" value="Flg_bb_rod"/>
    <property type="match status" value="1"/>
</dbReference>
<comment type="similarity">
    <text evidence="2 4">Belongs to the flagella basal body rod proteins family.</text>
</comment>
<gene>
    <name evidence="8" type="ORF">THTE_4356</name>
</gene>
<evidence type="ECO:0000256" key="4">
    <source>
        <dbReference type="RuleBase" id="RU362116"/>
    </source>
</evidence>
<dbReference type="InterPro" id="IPR053967">
    <property type="entry name" value="LlgE_F_G-like_D1"/>
</dbReference>
<evidence type="ECO:0000259" key="7">
    <source>
        <dbReference type="Pfam" id="PF22692"/>
    </source>
</evidence>
<protein>
    <submittedName>
        <fullName evidence="8">Flagellar basal-body rod protein FlgG</fullName>
    </submittedName>
</protein>
<dbReference type="KEGG" id="ttf:THTE_4356"/>
<dbReference type="EMBL" id="CP018477">
    <property type="protein sequence ID" value="ASV76957.1"/>
    <property type="molecule type" value="Genomic_DNA"/>
</dbReference>
<dbReference type="InterPro" id="IPR019776">
    <property type="entry name" value="Flagellar_basal_body_rod_CS"/>
</dbReference>
<evidence type="ECO:0000313" key="9">
    <source>
        <dbReference type="Proteomes" id="UP000215086"/>
    </source>
</evidence>
<keyword evidence="9" id="KW-1185">Reference proteome</keyword>
<name>A0A286RM37_9BACT</name>
<comment type="subcellular location">
    <subcellularLocation>
        <location evidence="1 4">Bacterial flagellum basal body</location>
    </subcellularLocation>
</comment>
<keyword evidence="8" id="KW-0282">Flagellum</keyword>
<dbReference type="Pfam" id="PF06429">
    <property type="entry name" value="Flg_bbr_C"/>
    <property type="match status" value="1"/>
</dbReference>
<dbReference type="SUPFAM" id="SSF117143">
    <property type="entry name" value="Flagellar hook protein flgE"/>
    <property type="match status" value="1"/>
</dbReference>
<feature type="domain" description="Flagellar hook protein FlgE/F/G-like D1" evidence="7">
    <location>
        <begin position="92"/>
        <end position="164"/>
    </location>
</feature>
<proteinExistence type="inferred from homology"/>
<feature type="domain" description="Flagellar basal body rod protein N-terminal" evidence="5">
    <location>
        <begin position="5"/>
        <end position="35"/>
    </location>
</feature>
<feature type="domain" description="Flagellar basal-body/hook protein C-terminal" evidence="6">
    <location>
        <begin position="203"/>
        <end position="246"/>
    </location>
</feature>
<evidence type="ECO:0000259" key="5">
    <source>
        <dbReference type="Pfam" id="PF00460"/>
    </source>
</evidence>
<sequence>MIYGIYLSAEGAHAQDYRLNVIANNLANVDTIGFKRQLAICQARYSEPAARGLSGVGAADMENLSGGVLPAVSKTDLTPGPIKQTGSPTDFAIRGDGFFAVQKDNEVLLTRAGNFSLNSRGQLVTQFGVQQYPVLNDNLQPITLDPQLPWEVTREGTIRQAGVVQNLAVMKPASADDLVPVGENLYRTTQPPQPVPLAERQVAQGFLEMSAVQPTLAMVELLEASRLLEANLNMVQTQDQMLGALFNRVLRSA</sequence>
<evidence type="ECO:0000256" key="1">
    <source>
        <dbReference type="ARBA" id="ARBA00004117"/>
    </source>
</evidence>
<dbReference type="InterPro" id="IPR037925">
    <property type="entry name" value="FlgE/F/G-like"/>
</dbReference>
<evidence type="ECO:0000259" key="6">
    <source>
        <dbReference type="Pfam" id="PF06429"/>
    </source>
</evidence>
<keyword evidence="8" id="KW-0966">Cell projection</keyword>
<evidence type="ECO:0000256" key="2">
    <source>
        <dbReference type="ARBA" id="ARBA00009677"/>
    </source>
</evidence>
<reference evidence="8 9" key="1">
    <citation type="journal article" name="Front. Microbiol.">
        <title>Sugar Metabolism of the First Thermophilic Planctomycete Thermogutta terrifontis: Comparative Genomic and Transcriptomic Approaches.</title>
        <authorList>
            <person name="Elcheninov A.G."/>
            <person name="Menzel P."/>
            <person name="Gudbergsdottir S.R."/>
            <person name="Slesarev A.I."/>
            <person name="Kadnikov V.V."/>
            <person name="Krogh A."/>
            <person name="Bonch-Osmolovskaya E.A."/>
            <person name="Peng X."/>
            <person name="Kublanov I.V."/>
        </authorList>
    </citation>
    <scope>NUCLEOTIDE SEQUENCE [LARGE SCALE GENOMIC DNA]</scope>
    <source>
        <strain evidence="8 9">R1</strain>
    </source>
</reference>
<evidence type="ECO:0000256" key="3">
    <source>
        <dbReference type="ARBA" id="ARBA00023143"/>
    </source>
</evidence>
<dbReference type="PROSITE" id="PS00588">
    <property type="entry name" value="FLAGELLA_BB_ROD"/>
    <property type="match status" value="1"/>
</dbReference>
<dbReference type="PANTHER" id="PTHR30435">
    <property type="entry name" value="FLAGELLAR PROTEIN"/>
    <property type="match status" value="1"/>
</dbReference>
<keyword evidence="3 4" id="KW-0975">Bacterial flagellum</keyword>
<dbReference type="PANTHER" id="PTHR30435:SF19">
    <property type="entry name" value="FLAGELLAR BASAL-BODY ROD PROTEIN FLGG"/>
    <property type="match status" value="1"/>
</dbReference>
<dbReference type="InterPro" id="IPR020013">
    <property type="entry name" value="Flagellar_FlgE/F/G"/>
</dbReference>
<dbReference type="AlphaFoldDB" id="A0A286RM37"/>
<dbReference type="InterPro" id="IPR010930">
    <property type="entry name" value="Flg_bb/hook_C_dom"/>
</dbReference>
<dbReference type="RefSeq" id="WP_095416613.1">
    <property type="nucleotide sequence ID" value="NZ_CP018477.1"/>
</dbReference>
<dbReference type="GO" id="GO:0009425">
    <property type="term" value="C:bacterial-type flagellum basal body"/>
    <property type="evidence" value="ECO:0007669"/>
    <property type="project" value="UniProtKB-SubCell"/>
</dbReference>